<dbReference type="AlphaFoldDB" id="A0A317E4L0"/>
<dbReference type="RefSeq" id="WP_109920632.1">
    <property type="nucleotide sequence ID" value="NZ_QGLF01000002.1"/>
</dbReference>
<feature type="region of interest" description="Disordered" evidence="1">
    <location>
        <begin position="163"/>
        <end position="195"/>
    </location>
</feature>
<feature type="region of interest" description="Disordered" evidence="1">
    <location>
        <begin position="1"/>
        <end position="23"/>
    </location>
</feature>
<organism evidence="2 3">
    <name type="scientific">Zavarzinia compransoris</name>
    <dbReference type="NCBI Taxonomy" id="1264899"/>
    <lineage>
        <taxon>Bacteria</taxon>
        <taxon>Pseudomonadati</taxon>
        <taxon>Pseudomonadota</taxon>
        <taxon>Alphaproteobacteria</taxon>
        <taxon>Rhodospirillales</taxon>
        <taxon>Zavarziniaceae</taxon>
        <taxon>Zavarzinia</taxon>
    </lineage>
</organism>
<dbReference type="EMBL" id="QGLF01000002">
    <property type="protein sequence ID" value="PWR21987.1"/>
    <property type="molecule type" value="Genomic_DNA"/>
</dbReference>
<dbReference type="OrthoDB" id="8479451at2"/>
<proteinExistence type="predicted"/>
<sequence length="195" mass="20931">MIGQHQGDVTGGPQAAAPPDEDTVGRRCRELADMLNLAAPVPVDVLEAAVRDEAYAQRLLATRRNPRALDFLLKHPPKAAGRSNGELVRAAALAFLRWGKVGFATVDGETLARRRDACLACPHLADPPDSTLYRLAAARDSRKICGSCGCVVWSKTRLPTEACPQAHPDDPRLNRWGEPRRAAAGAASDPKSIPT</sequence>
<evidence type="ECO:0000313" key="3">
    <source>
        <dbReference type="Proteomes" id="UP000246077"/>
    </source>
</evidence>
<gene>
    <name evidence="2" type="ORF">DKG75_08385</name>
</gene>
<evidence type="ECO:0000313" key="2">
    <source>
        <dbReference type="EMBL" id="PWR21987.1"/>
    </source>
</evidence>
<keyword evidence="3" id="KW-1185">Reference proteome</keyword>
<protein>
    <submittedName>
        <fullName evidence="2">Uncharacterized protein</fullName>
    </submittedName>
</protein>
<feature type="compositionally biased region" description="Basic and acidic residues" evidence="1">
    <location>
        <begin position="167"/>
        <end position="181"/>
    </location>
</feature>
<comment type="caution">
    <text evidence="2">The sequence shown here is derived from an EMBL/GenBank/DDBJ whole genome shotgun (WGS) entry which is preliminary data.</text>
</comment>
<name>A0A317E4L0_9PROT</name>
<evidence type="ECO:0000256" key="1">
    <source>
        <dbReference type="SAM" id="MobiDB-lite"/>
    </source>
</evidence>
<accession>A0A317E4L0</accession>
<dbReference type="Proteomes" id="UP000246077">
    <property type="component" value="Unassembled WGS sequence"/>
</dbReference>
<reference evidence="3" key="1">
    <citation type="submission" date="2018-05" db="EMBL/GenBank/DDBJ databases">
        <title>Zavarzinia sp. HR-AS.</title>
        <authorList>
            <person name="Lee Y."/>
            <person name="Jeon C.O."/>
        </authorList>
    </citation>
    <scope>NUCLEOTIDE SEQUENCE [LARGE SCALE GENOMIC DNA]</scope>
    <source>
        <strain evidence="3">DSM 1231</strain>
    </source>
</reference>